<evidence type="ECO:0000313" key="3">
    <source>
        <dbReference type="EMBL" id="QDU18164.1"/>
    </source>
</evidence>
<gene>
    <name evidence="3" type="ORF">ETAA1_00470</name>
</gene>
<keyword evidence="2" id="KW-0812">Transmembrane</keyword>
<dbReference type="EMBL" id="CP036273">
    <property type="protein sequence ID" value="QDU18164.1"/>
    <property type="molecule type" value="Genomic_DNA"/>
</dbReference>
<dbReference type="InterPro" id="IPR001680">
    <property type="entry name" value="WD40_rpt"/>
</dbReference>
<dbReference type="SUPFAM" id="SSF101908">
    <property type="entry name" value="Putative isomerase YbhE"/>
    <property type="match status" value="1"/>
</dbReference>
<reference evidence="3 4" key="1">
    <citation type="submission" date="2019-02" db="EMBL/GenBank/DDBJ databases">
        <title>Deep-cultivation of Planctomycetes and their phenomic and genomic characterization uncovers novel biology.</title>
        <authorList>
            <person name="Wiegand S."/>
            <person name="Jogler M."/>
            <person name="Boedeker C."/>
            <person name="Pinto D."/>
            <person name="Vollmers J."/>
            <person name="Rivas-Marin E."/>
            <person name="Kohn T."/>
            <person name="Peeters S.H."/>
            <person name="Heuer A."/>
            <person name="Rast P."/>
            <person name="Oberbeckmann S."/>
            <person name="Bunk B."/>
            <person name="Jeske O."/>
            <person name="Meyerdierks A."/>
            <person name="Storesund J.E."/>
            <person name="Kallscheuer N."/>
            <person name="Luecker S."/>
            <person name="Lage O.M."/>
            <person name="Pohl T."/>
            <person name="Merkel B.J."/>
            <person name="Hornburger P."/>
            <person name="Mueller R.-W."/>
            <person name="Bruemmer F."/>
            <person name="Labrenz M."/>
            <person name="Spormann A.M."/>
            <person name="Op den Camp H."/>
            <person name="Overmann J."/>
            <person name="Amann R."/>
            <person name="Jetten M.S.M."/>
            <person name="Mascher T."/>
            <person name="Medema M.H."/>
            <person name="Devos D.P."/>
            <person name="Kaster A.-K."/>
            <person name="Ovreas L."/>
            <person name="Rohde M."/>
            <person name="Galperin M.Y."/>
            <person name="Jogler C."/>
        </authorList>
    </citation>
    <scope>NUCLEOTIDE SEQUENCE [LARGE SCALE GENOMIC DNA]</scope>
    <source>
        <strain evidence="3 4">ETA_A1</strain>
    </source>
</reference>
<evidence type="ECO:0000256" key="2">
    <source>
        <dbReference type="SAM" id="Phobius"/>
    </source>
</evidence>
<feature type="transmembrane region" description="Helical" evidence="2">
    <location>
        <begin position="182"/>
        <end position="202"/>
    </location>
</feature>
<dbReference type="SMART" id="SM00320">
    <property type="entry name" value="WD40"/>
    <property type="match status" value="2"/>
</dbReference>
<dbReference type="AlphaFoldDB" id="A0A517XKY4"/>
<feature type="region of interest" description="Disordered" evidence="1">
    <location>
        <begin position="211"/>
        <end position="237"/>
    </location>
</feature>
<proteinExistence type="predicted"/>
<protein>
    <submittedName>
        <fullName evidence="3">Uncharacterized protein</fullName>
    </submittedName>
</protein>
<keyword evidence="2" id="KW-1133">Transmembrane helix</keyword>
<organism evidence="3 4">
    <name type="scientific">Urbifossiella limnaea</name>
    <dbReference type="NCBI Taxonomy" id="2528023"/>
    <lineage>
        <taxon>Bacteria</taxon>
        <taxon>Pseudomonadati</taxon>
        <taxon>Planctomycetota</taxon>
        <taxon>Planctomycetia</taxon>
        <taxon>Gemmatales</taxon>
        <taxon>Gemmataceae</taxon>
        <taxon>Urbifossiella</taxon>
    </lineage>
</organism>
<evidence type="ECO:0000313" key="4">
    <source>
        <dbReference type="Proteomes" id="UP000319576"/>
    </source>
</evidence>
<dbReference type="Proteomes" id="UP000319576">
    <property type="component" value="Chromosome"/>
</dbReference>
<feature type="compositionally biased region" description="Pro residues" evidence="1">
    <location>
        <begin position="211"/>
        <end position="236"/>
    </location>
</feature>
<keyword evidence="2" id="KW-0472">Membrane</keyword>
<sequence>MTADTLRCPGCRRRVRVPAGTDPGRSRCSKCRTRLRAAAADDAYRVFAATVADDPPADEPISLDECEPISTAGPATVELPPPVKVPAAVGGAHPLRGRVTAVFTPFGLFVEREANRPLVFAPVGTVAVAAGRALRLSLPGGPLALLLPTPQLTADTAAFLAGTRPVPDVPVRRRPVWLRPAAALLVLVLVGAAFVGGVALYLTQRPPPPVEPPLAPPPVELPPVEPPPAPPTPTEPPSYFDLMTRDGTTRLPDGPAAVTALAVTPDGSETMVGYADGTTWAWRLDQPTFEPPRVGPRGLGPVRRITFGGDHVFLAGDSGLSVAAARAPRLTLLVPGAPAAALPEPNRERFAAVRGDKLTVRYAPLALLTDPPAARVKQGVVTSTPKDETIPAGPWQDVPAPGVTFLAWHPAGKLLYGTPDGTVVTRPPPPKGGAPTPRLHRAPVRAWAVGPTWPDFATGDDAGVVGVWPAGGAAPFPLKVGSAAVRQLAFSPCGGELAVADAAGAVAVWNLPTRAKVFESFRLGERVIAYGPRADVLMVSDGKGVELWWLEGR</sequence>
<accession>A0A517XKY4</accession>
<dbReference type="Gene3D" id="2.130.10.10">
    <property type="entry name" value="YVTN repeat-like/Quinoprotein amine dehydrogenase"/>
    <property type="match status" value="1"/>
</dbReference>
<dbReference type="InterPro" id="IPR015943">
    <property type="entry name" value="WD40/YVTN_repeat-like_dom_sf"/>
</dbReference>
<dbReference type="RefSeq" id="WP_145233254.1">
    <property type="nucleotide sequence ID" value="NZ_CP036273.1"/>
</dbReference>
<dbReference type="KEGG" id="uli:ETAA1_00470"/>
<keyword evidence="4" id="KW-1185">Reference proteome</keyword>
<evidence type="ECO:0000256" key="1">
    <source>
        <dbReference type="SAM" id="MobiDB-lite"/>
    </source>
</evidence>
<name>A0A517XKY4_9BACT</name>